<dbReference type="RefSeq" id="WP_203780432.1">
    <property type="nucleotide sequence ID" value="NZ_BOMV01000009.1"/>
</dbReference>
<dbReference type="InterPro" id="IPR000847">
    <property type="entry name" value="LysR_HTH_N"/>
</dbReference>
<reference evidence="6" key="1">
    <citation type="submission" date="2021-01" db="EMBL/GenBank/DDBJ databases">
        <title>Whole genome shotgun sequence of Actinoplanes rishiriensis NBRC 108556.</title>
        <authorList>
            <person name="Komaki H."/>
            <person name="Tamura T."/>
        </authorList>
    </citation>
    <scope>NUCLEOTIDE SEQUENCE</scope>
    <source>
        <strain evidence="6">NBRC 108556</strain>
    </source>
</reference>
<evidence type="ECO:0000256" key="3">
    <source>
        <dbReference type="ARBA" id="ARBA00023125"/>
    </source>
</evidence>
<gene>
    <name evidence="6" type="ORF">Ari01nite_15730</name>
</gene>
<evidence type="ECO:0000313" key="6">
    <source>
        <dbReference type="EMBL" id="GIE94108.1"/>
    </source>
</evidence>
<dbReference type="PANTHER" id="PTHR30346">
    <property type="entry name" value="TRANSCRIPTIONAL DUAL REGULATOR HCAR-RELATED"/>
    <property type="match status" value="1"/>
</dbReference>
<dbReference type="SUPFAM" id="SSF46785">
    <property type="entry name" value="Winged helix' DNA-binding domain"/>
    <property type="match status" value="1"/>
</dbReference>
<comment type="similarity">
    <text evidence="1">Belongs to the LysR transcriptional regulatory family.</text>
</comment>
<feature type="domain" description="HTH lysR-type" evidence="5">
    <location>
        <begin position="1"/>
        <end position="60"/>
    </location>
</feature>
<dbReference type="GO" id="GO:0003700">
    <property type="term" value="F:DNA-binding transcription factor activity"/>
    <property type="evidence" value="ECO:0007669"/>
    <property type="project" value="InterPro"/>
</dbReference>
<protein>
    <submittedName>
        <fullName evidence="6">Transcriptional regulator</fullName>
    </submittedName>
</protein>
<evidence type="ECO:0000256" key="2">
    <source>
        <dbReference type="ARBA" id="ARBA00023015"/>
    </source>
</evidence>
<evidence type="ECO:0000313" key="7">
    <source>
        <dbReference type="Proteomes" id="UP000636960"/>
    </source>
</evidence>
<dbReference type="PROSITE" id="PS50931">
    <property type="entry name" value="HTH_LYSR"/>
    <property type="match status" value="1"/>
</dbReference>
<name>A0A919JSS2_9ACTN</name>
<comment type="caution">
    <text evidence="6">The sequence shown here is derived from an EMBL/GenBank/DDBJ whole genome shotgun (WGS) entry which is preliminary data.</text>
</comment>
<dbReference type="FunFam" id="1.10.10.10:FF:000001">
    <property type="entry name" value="LysR family transcriptional regulator"/>
    <property type="match status" value="1"/>
</dbReference>
<keyword evidence="2" id="KW-0805">Transcription regulation</keyword>
<dbReference type="Gene3D" id="3.40.190.10">
    <property type="entry name" value="Periplasmic binding protein-like II"/>
    <property type="match status" value="2"/>
</dbReference>
<keyword evidence="4" id="KW-0804">Transcription</keyword>
<dbReference type="GO" id="GO:0003677">
    <property type="term" value="F:DNA binding"/>
    <property type="evidence" value="ECO:0007669"/>
    <property type="project" value="UniProtKB-KW"/>
</dbReference>
<dbReference type="PRINTS" id="PR00039">
    <property type="entry name" value="HTHLYSR"/>
</dbReference>
<dbReference type="InterPro" id="IPR036388">
    <property type="entry name" value="WH-like_DNA-bd_sf"/>
</dbReference>
<proteinExistence type="inferred from homology"/>
<dbReference type="EMBL" id="BOMV01000009">
    <property type="protein sequence ID" value="GIE94108.1"/>
    <property type="molecule type" value="Genomic_DNA"/>
</dbReference>
<dbReference type="GO" id="GO:0032993">
    <property type="term" value="C:protein-DNA complex"/>
    <property type="evidence" value="ECO:0007669"/>
    <property type="project" value="TreeGrafter"/>
</dbReference>
<dbReference type="Pfam" id="PF00126">
    <property type="entry name" value="HTH_1"/>
    <property type="match status" value="1"/>
</dbReference>
<dbReference type="Pfam" id="PF03466">
    <property type="entry name" value="LysR_substrate"/>
    <property type="match status" value="1"/>
</dbReference>
<dbReference type="SUPFAM" id="SSF53850">
    <property type="entry name" value="Periplasmic binding protein-like II"/>
    <property type="match status" value="1"/>
</dbReference>
<dbReference type="Proteomes" id="UP000636960">
    <property type="component" value="Unassembled WGS sequence"/>
</dbReference>
<evidence type="ECO:0000256" key="1">
    <source>
        <dbReference type="ARBA" id="ARBA00009437"/>
    </source>
</evidence>
<keyword evidence="7" id="KW-1185">Reference proteome</keyword>
<organism evidence="6 7">
    <name type="scientific">Paractinoplanes rishiriensis</name>
    <dbReference type="NCBI Taxonomy" id="1050105"/>
    <lineage>
        <taxon>Bacteria</taxon>
        <taxon>Bacillati</taxon>
        <taxon>Actinomycetota</taxon>
        <taxon>Actinomycetes</taxon>
        <taxon>Micromonosporales</taxon>
        <taxon>Micromonosporaceae</taxon>
        <taxon>Paractinoplanes</taxon>
    </lineage>
</organism>
<dbReference type="InterPro" id="IPR036390">
    <property type="entry name" value="WH_DNA-bd_sf"/>
</dbReference>
<dbReference type="AlphaFoldDB" id="A0A919JSS2"/>
<evidence type="ECO:0000259" key="5">
    <source>
        <dbReference type="PROSITE" id="PS50931"/>
    </source>
</evidence>
<accession>A0A919JSS2</accession>
<dbReference type="Gene3D" id="1.10.10.10">
    <property type="entry name" value="Winged helix-like DNA-binding domain superfamily/Winged helix DNA-binding domain"/>
    <property type="match status" value="1"/>
</dbReference>
<dbReference type="InterPro" id="IPR005119">
    <property type="entry name" value="LysR_subst-bd"/>
</dbReference>
<keyword evidence="3" id="KW-0238">DNA-binding</keyword>
<evidence type="ECO:0000256" key="4">
    <source>
        <dbReference type="ARBA" id="ARBA00023163"/>
    </source>
</evidence>
<dbReference type="PANTHER" id="PTHR30346:SF0">
    <property type="entry name" value="HCA OPERON TRANSCRIPTIONAL ACTIVATOR HCAR"/>
    <property type="match status" value="1"/>
</dbReference>
<sequence length="299" mass="32594">MSYTLDQLRCLVAVAEELHFGRAAARLRMTQPPLSRQIQKLEAAVGAHLLDRDNRSVSLTPAGAAFLAEARRVLALIDAAPGLARRVSSGTRGVVRLGFTAGSTFAVLGELLNRVGRDLPEVYVDLFEMVTREQVAALDADELDLGLARPPFDPTTYESRPLVREALLLAVPERHPLTALRRPAQPADLAGEALILHSQHRAKYFYDLVVSMVPVAQESVTHSVSQIVTMLWLVAAGRGIAFVPASAVRLGVPGVAYVRLATPVPEPVELHLLWTRHNPNPALRQVLRALDAFEVSHDT</sequence>